<protein>
    <submittedName>
        <fullName evidence="1">Uncharacterized protein</fullName>
    </submittedName>
</protein>
<reference evidence="1 2" key="1">
    <citation type="submission" date="2018-04" db="EMBL/GenBank/DDBJ databases">
        <title>Genomic Encyclopedia of Archaeal and Bacterial Type Strains, Phase II (KMG-II): from individual species to whole genera.</title>
        <authorList>
            <person name="Goeker M."/>
        </authorList>
    </citation>
    <scope>NUCLEOTIDE SEQUENCE [LARGE SCALE GENOMIC DNA]</scope>
    <source>
        <strain evidence="1 2">DSM 23082</strain>
    </source>
</reference>
<comment type="caution">
    <text evidence="1">The sequence shown here is derived from an EMBL/GenBank/DDBJ whole genome shotgun (WGS) entry which is preliminary data.</text>
</comment>
<dbReference type="AlphaFoldDB" id="A0A2T6AI27"/>
<name>A0A2T6AI27_9FLAO</name>
<evidence type="ECO:0000313" key="2">
    <source>
        <dbReference type="Proteomes" id="UP000244174"/>
    </source>
</evidence>
<evidence type="ECO:0000313" key="1">
    <source>
        <dbReference type="EMBL" id="PTX43465.1"/>
    </source>
</evidence>
<gene>
    <name evidence="1" type="ORF">C8P64_1993</name>
</gene>
<sequence>MLEVEIRKLNTNKALQSSTLNHLNEKIIFIITVMY</sequence>
<accession>A0A2T6AI27</accession>
<dbReference type="EMBL" id="QBKQ01000002">
    <property type="protein sequence ID" value="PTX43465.1"/>
    <property type="molecule type" value="Genomic_DNA"/>
</dbReference>
<proteinExistence type="predicted"/>
<dbReference type="Proteomes" id="UP000244174">
    <property type="component" value="Unassembled WGS sequence"/>
</dbReference>
<keyword evidence="2" id="KW-1185">Reference proteome</keyword>
<organism evidence="1 2">
    <name type="scientific">Christiangramia gaetbulicola</name>
    <dbReference type="NCBI Taxonomy" id="703340"/>
    <lineage>
        <taxon>Bacteria</taxon>
        <taxon>Pseudomonadati</taxon>
        <taxon>Bacteroidota</taxon>
        <taxon>Flavobacteriia</taxon>
        <taxon>Flavobacteriales</taxon>
        <taxon>Flavobacteriaceae</taxon>
        <taxon>Christiangramia</taxon>
    </lineage>
</organism>